<feature type="domain" description="Peptidase M24 C-terminal" evidence="6">
    <location>
        <begin position="533"/>
        <end position="591"/>
    </location>
</feature>
<gene>
    <name evidence="7" type="ORF">GCM10008905_22650</name>
</gene>
<dbReference type="InterPro" id="IPR036005">
    <property type="entry name" value="Creatinase/aminopeptidase-like"/>
</dbReference>
<name>A0ABN1J1X4_9CLOT</name>
<dbReference type="PANTHER" id="PTHR43763">
    <property type="entry name" value="XAA-PRO AMINOPEPTIDASE 1"/>
    <property type="match status" value="1"/>
</dbReference>
<evidence type="ECO:0000256" key="1">
    <source>
        <dbReference type="ARBA" id="ARBA00008766"/>
    </source>
</evidence>
<keyword evidence="7" id="KW-0645">Protease</keyword>
<dbReference type="PANTHER" id="PTHR43763:SF6">
    <property type="entry name" value="XAA-PRO AMINOPEPTIDASE 1"/>
    <property type="match status" value="1"/>
</dbReference>
<evidence type="ECO:0000313" key="7">
    <source>
        <dbReference type="EMBL" id="GAA0726273.1"/>
    </source>
</evidence>
<dbReference type="GO" id="GO:0004177">
    <property type="term" value="F:aminopeptidase activity"/>
    <property type="evidence" value="ECO:0007669"/>
    <property type="project" value="UniProtKB-KW"/>
</dbReference>
<organism evidence="7 8">
    <name type="scientific">Clostridium malenominatum</name>
    <dbReference type="NCBI Taxonomy" id="1539"/>
    <lineage>
        <taxon>Bacteria</taxon>
        <taxon>Bacillati</taxon>
        <taxon>Bacillota</taxon>
        <taxon>Clostridia</taxon>
        <taxon>Eubacteriales</taxon>
        <taxon>Clostridiaceae</taxon>
        <taxon>Clostridium</taxon>
    </lineage>
</organism>
<sequence length="592" mass="67886">MNTNSKIKRLREHMKNLGLHAYIIPSYDAHQSEYVHSRFKSRAWLSGFTGSAGTLVVTLNESGLWTDGRYFIQAEKELEGSEIKLFKMREPGVPTYTQWLKDNTSSNYSIGFDGTVMPLSEIENLRNILNDNTIKLEGRHDLIDLIWDDRPEMPKDKIFIHPREFSGRDINEKLSLVRSKMNTQKAEFYLLTTLDDIAWLFNIRGNDVENNPVAIAYALISKNEAILFIDSSKLAAEVVLELNSFNVSIKDYNFIFNYLSNIKDNASIFIDWSKTSFNLYNAIPSRCKVIKGTNIVQNIKCIKSPSEIHHIKNCHVKDGVAMVKFLHWLKTNIEKETITEISASEKLESFRKEEKNFINPSFNTIAAYKDHGAMMHYKAKEDSQYTLENNGLFLIDSGGQYLDGTTDITRTIVMGKISSEEKHHFTLVLKGHISLSRAKFLHGITGTNLDILARLPMWNEGIDYKCGTGHGIGYFLSVHEGPQRFSVEYNGAVLEKGMIITNEPGVYIKDKYGIRTENELLIVEDETTEFGTFLRFEPITYCPIDLDGIDVTILSNEEKNWLNLYHSKVYEILSPHLNLEERDWLKEVTREV</sequence>
<accession>A0ABN1J1X4</accession>
<comment type="similarity">
    <text evidence="1">Belongs to the peptidase M24B family.</text>
</comment>
<dbReference type="Pfam" id="PF16188">
    <property type="entry name" value="Peptidase_M24_C"/>
    <property type="match status" value="1"/>
</dbReference>
<keyword evidence="2" id="KW-0479">Metal-binding</keyword>
<proteinExistence type="inferred from homology"/>
<dbReference type="EMBL" id="BAAACF010000002">
    <property type="protein sequence ID" value="GAA0726273.1"/>
    <property type="molecule type" value="Genomic_DNA"/>
</dbReference>
<dbReference type="Pfam" id="PF16189">
    <property type="entry name" value="Creatinase_N_2"/>
    <property type="match status" value="1"/>
</dbReference>
<dbReference type="SUPFAM" id="SSF53092">
    <property type="entry name" value="Creatinase/prolidase N-terminal domain"/>
    <property type="match status" value="1"/>
</dbReference>
<evidence type="ECO:0000259" key="4">
    <source>
        <dbReference type="Pfam" id="PF00557"/>
    </source>
</evidence>
<dbReference type="InterPro" id="IPR033740">
    <property type="entry name" value="Pept_M24B"/>
</dbReference>
<dbReference type="InterPro" id="IPR000994">
    <property type="entry name" value="Pept_M24"/>
</dbReference>
<evidence type="ECO:0000259" key="5">
    <source>
        <dbReference type="Pfam" id="PF01321"/>
    </source>
</evidence>
<evidence type="ECO:0000256" key="3">
    <source>
        <dbReference type="ARBA" id="ARBA00022801"/>
    </source>
</evidence>
<reference evidence="7 8" key="1">
    <citation type="journal article" date="2019" name="Int. J. Syst. Evol. Microbiol.">
        <title>The Global Catalogue of Microorganisms (GCM) 10K type strain sequencing project: providing services to taxonomists for standard genome sequencing and annotation.</title>
        <authorList>
            <consortium name="The Broad Institute Genomics Platform"/>
            <consortium name="The Broad Institute Genome Sequencing Center for Infectious Disease"/>
            <person name="Wu L."/>
            <person name="Ma J."/>
        </authorList>
    </citation>
    <scope>NUCLEOTIDE SEQUENCE [LARGE SCALE GENOMIC DNA]</scope>
    <source>
        <strain evidence="7 8">JCM 1405</strain>
    </source>
</reference>
<dbReference type="SUPFAM" id="SSF55920">
    <property type="entry name" value="Creatinase/aminopeptidase"/>
    <property type="match status" value="1"/>
</dbReference>
<dbReference type="InterPro" id="IPR029149">
    <property type="entry name" value="Creatin/AminoP/Spt16_N"/>
</dbReference>
<dbReference type="Pfam" id="PF00557">
    <property type="entry name" value="Peptidase_M24"/>
    <property type="match status" value="1"/>
</dbReference>
<keyword evidence="8" id="KW-1185">Reference proteome</keyword>
<feature type="domain" description="Peptidase M24" evidence="4">
    <location>
        <begin position="310"/>
        <end position="523"/>
    </location>
</feature>
<evidence type="ECO:0000259" key="6">
    <source>
        <dbReference type="Pfam" id="PF16188"/>
    </source>
</evidence>
<protein>
    <submittedName>
        <fullName evidence="7">Aminopeptidase P family protein</fullName>
    </submittedName>
</protein>
<dbReference type="InterPro" id="IPR032416">
    <property type="entry name" value="Peptidase_M24_C"/>
</dbReference>
<dbReference type="RefSeq" id="WP_343769771.1">
    <property type="nucleotide sequence ID" value="NZ_BAAACF010000002.1"/>
</dbReference>
<dbReference type="Gene3D" id="3.40.350.10">
    <property type="entry name" value="Creatinase/prolidase N-terminal domain"/>
    <property type="match status" value="2"/>
</dbReference>
<dbReference type="Proteomes" id="UP001500339">
    <property type="component" value="Unassembled WGS sequence"/>
</dbReference>
<evidence type="ECO:0000256" key="2">
    <source>
        <dbReference type="ARBA" id="ARBA00022723"/>
    </source>
</evidence>
<dbReference type="Gene3D" id="3.90.230.10">
    <property type="entry name" value="Creatinase/methionine aminopeptidase superfamily"/>
    <property type="match status" value="1"/>
</dbReference>
<keyword evidence="3" id="KW-0378">Hydrolase</keyword>
<dbReference type="Pfam" id="PF01321">
    <property type="entry name" value="Creatinase_N"/>
    <property type="match status" value="1"/>
</dbReference>
<dbReference type="CDD" id="cd01085">
    <property type="entry name" value="APP"/>
    <property type="match status" value="1"/>
</dbReference>
<feature type="domain" description="Creatinase N-terminal" evidence="5">
    <location>
        <begin position="7"/>
        <end position="138"/>
    </location>
</feature>
<comment type="caution">
    <text evidence="7">The sequence shown here is derived from an EMBL/GenBank/DDBJ whole genome shotgun (WGS) entry which is preliminary data.</text>
</comment>
<keyword evidence="7" id="KW-0031">Aminopeptidase</keyword>
<dbReference type="InterPro" id="IPR000587">
    <property type="entry name" value="Creatinase_N"/>
</dbReference>
<evidence type="ECO:0000313" key="8">
    <source>
        <dbReference type="Proteomes" id="UP001500339"/>
    </source>
</evidence>
<dbReference type="InterPro" id="IPR050422">
    <property type="entry name" value="X-Pro_aminopeptidase_P"/>
</dbReference>